<accession>A0A5C3NY16</accession>
<dbReference type="STRING" id="1314778.A0A5C3NY16"/>
<reference evidence="2 3" key="1">
    <citation type="journal article" date="2019" name="Nat. Ecol. Evol.">
        <title>Megaphylogeny resolves global patterns of mushroom evolution.</title>
        <authorList>
            <person name="Varga T."/>
            <person name="Krizsan K."/>
            <person name="Foldi C."/>
            <person name="Dima B."/>
            <person name="Sanchez-Garcia M."/>
            <person name="Sanchez-Ramirez S."/>
            <person name="Szollosi G.J."/>
            <person name="Szarkandi J.G."/>
            <person name="Papp V."/>
            <person name="Albert L."/>
            <person name="Andreopoulos W."/>
            <person name="Angelini C."/>
            <person name="Antonin V."/>
            <person name="Barry K.W."/>
            <person name="Bougher N.L."/>
            <person name="Buchanan P."/>
            <person name="Buyck B."/>
            <person name="Bense V."/>
            <person name="Catcheside P."/>
            <person name="Chovatia M."/>
            <person name="Cooper J."/>
            <person name="Damon W."/>
            <person name="Desjardin D."/>
            <person name="Finy P."/>
            <person name="Geml J."/>
            <person name="Haridas S."/>
            <person name="Hughes K."/>
            <person name="Justo A."/>
            <person name="Karasinski D."/>
            <person name="Kautmanova I."/>
            <person name="Kiss B."/>
            <person name="Kocsube S."/>
            <person name="Kotiranta H."/>
            <person name="LaButti K.M."/>
            <person name="Lechner B.E."/>
            <person name="Liimatainen K."/>
            <person name="Lipzen A."/>
            <person name="Lukacs Z."/>
            <person name="Mihaltcheva S."/>
            <person name="Morgado L.N."/>
            <person name="Niskanen T."/>
            <person name="Noordeloos M.E."/>
            <person name="Ohm R.A."/>
            <person name="Ortiz-Santana B."/>
            <person name="Ovrebo C."/>
            <person name="Racz N."/>
            <person name="Riley R."/>
            <person name="Savchenko A."/>
            <person name="Shiryaev A."/>
            <person name="Soop K."/>
            <person name="Spirin V."/>
            <person name="Szebenyi C."/>
            <person name="Tomsovsky M."/>
            <person name="Tulloss R.E."/>
            <person name="Uehling J."/>
            <person name="Grigoriev I.V."/>
            <person name="Vagvolgyi C."/>
            <person name="Papp T."/>
            <person name="Martin F.M."/>
            <person name="Miettinen O."/>
            <person name="Hibbett D.S."/>
            <person name="Nagy L.G."/>
        </authorList>
    </citation>
    <scope>NUCLEOTIDE SEQUENCE [LARGE SCALE GENOMIC DNA]</scope>
    <source>
        <strain evidence="2 3">HHB13444</strain>
    </source>
</reference>
<dbReference type="Gene3D" id="3.30.710.10">
    <property type="entry name" value="Potassium Channel Kv1.1, Chain A"/>
    <property type="match status" value="1"/>
</dbReference>
<sequence length="337" mass="38060">MSTTSPDSQPRKRARTASRDEDQCCDPREDEEFWLHDGTVVLLAGQTKFRVYLGVLTEHSSVFVEMMSLPQPVDFQGVQYSCPVIRLHDNPDDLRRVFRLLMPRKTSNLGCDSAPTFETVSAYIRIAHKYQMDALLSQWLEYLKKHFTHRFDDWISNKNRVPDGFEPIHAVGVVNLARLTGCNSILPTALAVCTTLGRNIITGFTRADGTREQLSMADLARCFYARGLLIQANATALTLTLSAESTFDACTNDSGVCSEKVRSFLQEGISMYEVTFLAPEGLVPAWKTYEATLARDYGVCCCCLETMQKGYYEAQRVAWWRLPEYTGVEVTPTDWGR</sequence>
<gene>
    <name evidence="2" type="ORF">K466DRAFT_666796</name>
</gene>
<dbReference type="Proteomes" id="UP000308197">
    <property type="component" value="Unassembled WGS sequence"/>
</dbReference>
<dbReference type="InterPro" id="IPR011333">
    <property type="entry name" value="SKP1/BTB/POZ_sf"/>
</dbReference>
<dbReference type="EMBL" id="ML211535">
    <property type="protein sequence ID" value="TFK81982.1"/>
    <property type="molecule type" value="Genomic_DNA"/>
</dbReference>
<evidence type="ECO:0000313" key="2">
    <source>
        <dbReference type="EMBL" id="TFK81982.1"/>
    </source>
</evidence>
<feature type="region of interest" description="Disordered" evidence="1">
    <location>
        <begin position="1"/>
        <end position="24"/>
    </location>
</feature>
<name>A0A5C3NY16_9APHY</name>
<organism evidence="2 3">
    <name type="scientific">Polyporus arcularius HHB13444</name>
    <dbReference type="NCBI Taxonomy" id="1314778"/>
    <lineage>
        <taxon>Eukaryota</taxon>
        <taxon>Fungi</taxon>
        <taxon>Dikarya</taxon>
        <taxon>Basidiomycota</taxon>
        <taxon>Agaricomycotina</taxon>
        <taxon>Agaricomycetes</taxon>
        <taxon>Polyporales</taxon>
        <taxon>Polyporaceae</taxon>
        <taxon>Polyporus</taxon>
    </lineage>
</organism>
<protein>
    <recommendedName>
        <fullName evidence="4">BTB domain-containing protein</fullName>
    </recommendedName>
</protein>
<evidence type="ECO:0008006" key="4">
    <source>
        <dbReference type="Google" id="ProtNLM"/>
    </source>
</evidence>
<dbReference type="AlphaFoldDB" id="A0A5C3NY16"/>
<proteinExistence type="predicted"/>
<dbReference type="InParanoid" id="A0A5C3NY16"/>
<evidence type="ECO:0000313" key="3">
    <source>
        <dbReference type="Proteomes" id="UP000308197"/>
    </source>
</evidence>
<evidence type="ECO:0000256" key="1">
    <source>
        <dbReference type="SAM" id="MobiDB-lite"/>
    </source>
</evidence>
<keyword evidence="3" id="KW-1185">Reference proteome</keyword>